<dbReference type="AlphaFoldDB" id="A0A2G1BTD9"/>
<dbReference type="GO" id="GO:0020037">
    <property type="term" value="F:heme binding"/>
    <property type="evidence" value="ECO:0007669"/>
    <property type="project" value="InterPro"/>
</dbReference>
<keyword evidence="2 4" id="KW-0479">Metal-binding</keyword>
<proteinExistence type="predicted"/>
<keyword evidence="3 4" id="KW-0408">Iron</keyword>
<protein>
    <submittedName>
        <fullName evidence="7">Cytochrome c family protein</fullName>
    </submittedName>
</protein>
<evidence type="ECO:0000259" key="6">
    <source>
        <dbReference type="PROSITE" id="PS51007"/>
    </source>
</evidence>
<dbReference type="Gene3D" id="1.10.760.10">
    <property type="entry name" value="Cytochrome c-like domain"/>
    <property type="match status" value="1"/>
</dbReference>
<name>A0A2G1BTD9_9FLAO</name>
<sequence>MVKNRTMYKFIILITVLFFFSCNQSKKSDYSKNNTKEVTVEKATTPSGKKLLETKCFVCHNSSTPNNERVAPPMIAIKAHYIGENTSEEEFTNNFLNFVLNPTKEKAVMRGAVKRFGVMPYQKFEEEDLKKIANYLYNYKIEEPSWFKEHWESKQRKSYINSGKKISQKNTKKTPEEIGLTYAMETKKTLGKNLMGAIQKKGTLHALQFCNEKAYKLTDSMATKFNASIKRVSDKPRNLNNTANTEELNIIKGYKRIVSNKEEIKPVTKQVGNKTKFYYPIITNSMCLQCHGTPNTQIKPETLKELTLLYPTDKAQGYDVNQVRGIWSITFKN</sequence>
<evidence type="ECO:0000256" key="5">
    <source>
        <dbReference type="SAM" id="SignalP"/>
    </source>
</evidence>
<keyword evidence="1 4" id="KW-0349">Heme</keyword>
<dbReference type="EMBL" id="PDUU01000008">
    <property type="protein sequence ID" value="PHN97310.1"/>
    <property type="molecule type" value="Genomic_DNA"/>
</dbReference>
<feature type="chain" id="PRO_5013605444" evidence="5">
    <location>
        <begin position="28"/>
        <end position="333"/>
    </location>
</feature>
<dbReference type="Proteomes" id="UP000222163">
    <property type="component" value="Unassembled WGS sequence"/>
</dbReference>
<reference evidence="7 8" key="1">
    <citation type="journal article" date="2016" name="Nat. Commun.">
        <title>Microbial interactions lead to rapid micro-scale successions on model marine particles.</title>
        <authorList>
            <person name="Datta M.S."/>
            <person name="Sliwerska E."/>
            <person name="Gore J."/>
            <person name="Polz M.F."/>
            <person name="Cordero O.X."/>
        </authorList>
    </citation>
    <scope>NUCLEOTIDE SEQUENCE [LARGE SCALE GENOMIC DNA]</scope>
    <source>
        <strain evidence="7 8">4G03</strain>
    </source>
</reference>
<evidence type="ECO:0000256" key="3">
    <source>
        <dbReference type="ARBA" id="ARBA00023004"/>
    </source>
</evidence>
<evidence type="ECO:0000313" key="8">
    <source>
        <dbReference type="Proteomes" id="UP000222163"/>
    </source>
</evidence>
<keyword evidence="5" id="KW-0732">Signal</keyword>
<dbReference type="InterPro" id="IPR036909">
    <property type="entry name" value="Cyt_c-like_dom_sf"/>
</dbReference>
<dbReference type="GO" id="GO:0046872">
    <property type="term" value="F:metal ion binding"/>
    <property type="evidence" value="ECO:0007669"/>
    <property type="project" value="UniProtKB-KW"/>
</dbReference>
<dbReference type="Pfam" id="PF11845">
    <property type="entry name" value="Tll0287-like"/>
    <property type="match status" value="1"/>
</dbReference>
<dbReference type="SUPFAM" id="SSF46626">
    <property type="entry name" value="Cytochrome c"/>
    <property type="match status" value="1"/>
</dbReference>
<dbReference type="PROSITE" id="PS51257">
    <property type="entry name" value="PROKAR_LIPOPROTEIN"/>
    <property type="match status" value="1"/>
</dbReference>
<evidence type="ECO:0000256" key="4">
    <source>
        <dbReference type="PROSITE-ProRule" id="PRU00433"/>
    </source>
</evidence>
<gene>
    <name evidence="7" type="ORF">CSC81_09515</name>
</gene>
<dbReference type="InterPro" id="IPR021796">
    <property type="entry name" value="Tll0287-like_dom"/>
</dbReference>
<feature type="signal peptide" evidence="5">
    <location>
        <begin position="1"/>
        <end position="27"/>
    </location>
</feature>
<dbReference type="PROSITE" id="PS51007">
    <property type="entry name" value="CYTC"/>
    <property type="match status" value="1"/>
</dbReference>
<dbReference type="InterPro" id="IPR009056">
    <property type="entry name" value="Cyt_c-like_dom"/>
</dbReference>
<organism evidence="7 8">
    <name type="scientific">Tenacibaculum discolor</name>
    <dbReference type="NCBI Taxonomy" id="361581"/>
    <lineage>
        <taxon>Bacteria</taxon>
        <taxon>Pseudomonadati</taxon>
        <taxon>Bacteroidota</taxon>
        <taxon>Flavobacteriia</taxon>
        <taxon>Flavobacteriales</taxon>
        <taxon>Flavobacteriaceae</taxon>
        <taxon>Tenacibaculum</taxon>
    </lineage>
</organism>
<feature type="domain" description="Cytochrome c" evidence="6">
    <location>
        <begin position="43"/>
        <end position="140"/>
    </location>
</feature>
<accession>A0A2G1BTD9</accession>
<dbReference type="GO" id="GO:0009055">
    <property type="term" value="F:electron transfer activity"/>
    <property type="evidence" value="ECO:0007669"/>
    <property type="project" value="InterPro"/>
</dbReference>
<comment type="caution">
    <text evidence="7">The sequence shown here is derived from an EMBL/GenBank/DDBJ whole genome shotgun (WGS) entry which is preliminary data.</text>
</comment>
<evidence type="ECO:0000256" key="2">
    <source>
        <dbReference type="ARBA" id="ARBA00022723"/>
    </source>
</evidence>
<evidence type="ECO:0000313" key="7">
    <source>
        <dbReference type="EMBL" id="PHN97310.1"/>
    </source>
</evidence>
<evidence type="ECO:0000256" key="1">
    <source>
        <dbReference type="ARBA" id="ARBA00022617"/>
    </source>
</evidence>